<keyword evidence="2" id="KW-1133">Transmembrane helix</keyword>
<keyword evidence="4" id="KW-1185">Reference proteome</keyword>
<sequence length="244" mass="23353">MGKFEDQLLSDLMQNHGPALATAERPRTRNTRPLWIAAGAVALAGAVTVGLTFVDGGTPAAFAVSQNADGSITVSIKDIAAIDPANKELERLGVPIRAVPARPDCPTPGADSGGAAGGSGGGAGGGGGNGGGAGGGGGSAGGSGSAGGGAVGDSPPAAGASDVPRPSDKYEPKPEIQVSMQPGGGVTIARSALTPGSSIALAVFTSQDGTVSSMSFAKIESGPMPTCLPSGPPSGMQPEPTPSN</sequence>
<feature type="region of interest" description="Disordered" evidence="1">
    <location>
        <begin position="219"/>
        <end position="244"/>
    </location>
</feature>
<keyword evidence="2" id="KW-0812">Transmembrane</keyword>
<proteinExistence type="predicted"/>
<protein>
    <submittedName>
        <fullName evidence="3">Uncharacterized protein</fullName>
    </submittedName>
</protein>
<gene>
    <name evidence="3" type="ORF">JOF56_004606</name>
</gene>
<reference evidence="3 4" key="1">
    <citation type="submission" date="2021-03" db="EMBL/GenBank/DDBJ databases">
        <title>Sequencing the genomes of 1000 actinobacteria strains.</title>
        <authorList>
            <person name="Klenk H.-P."/>
        </authorList>
    </citation>
    <scope>NUCLEOTIDE SEQUENCE [LARGE SCALE GENOMIC DNA]</scope>
    <source>
        <strain evidence="3 4">DSM 46670</strain>
    </source>
</reference>
<comment type="caution">
    <text evidence="3">The sequence shown here is derived from an EMBL/GenBank/DDBJ whole genome shotgun (WGS) entry which is preliminary data.</text>
</comment>
<evidence type="ECO:0000313" key="4">
    <source>
        <dbReference type="Proteomes" id="UP001519332"/>
    </source>
</evidence>
<feature type="compositionally biased region" description="Low complexity" evidence="1">
    <location>
        <begin position="152"/>
        <end position="161"/>
    </location>
</feature>
<evidence type="ECO:0000313" key="3">
    <source>
        <dbReference type="EMBL" id="MBP2324221.1"/>
    </source>
</evidence>
<keyword evidence="2" id="KW-0472">Membrane</keyword>
<organism evidence="3 4">
    <name type="scientific">Kibdelosporangium banguiense</name>
    <dbReference type="NCBI Taxonomy" id="1365924"/>
    <lineage>
        <taxon>Bacteria</taxon>
        <taxon>Bacillati</taxon>
        <taxon>Actinomycetota</taxon>
        <taxon>Actinomycetes</taxon>
        <taxon>Pseudonocardiales</taxon>
        <taxon>Pseudonocardiaceae</taxon>
        <taxon>Kibdelosporangium</taxon>
    </lineage>
</organism>
<feature type="compositionally biased region" description="Gly residues" evidence="1">
    <location>
        <begin position="111"/>
        <end position="151"/>
    </location>
</feature>
<feature type="transmembrane region" description="Helical" evidence="2">
    <location>
        <begin position="34"/>
        <end position="54"/>
    </location>
</feature>
<accession>A0ABS4TK39</accession>
<feature type="compositionally biased region" description="Basic and acidic residues" evidence="1">
    <location>
        <begin position="165"/>
        <end position="174"/>
    </location>
</feature>
<evidence type="ECO:0000256" key="1">
    <source>
        <dbReference type="SAM" id="MobiDB-lite"/>
    </source>
</evidence>
<name>A0ABS4TK39_9PSEU</name>
<dbReference type="Proteomes" id="UP001519332">
    <property type="component" value="Unassembled WGS sequence"/>
</dbReference>
<feature type="region of interest" description="Disordered" evidence="1">
    <location>
        <begin position="99"/>
        <end position="189"/>
    </location>
</feature>
<dbReference type="EMBL" id="JAGINW010000001">
    <property type="protein sequence ID" value="MBP2324221.1"/>
    <property type="molecule type" value="Genomic_DNA"/>
</dbReference>
<dbReference type="RefSeq" id="WP_209641411.1">
    <property type="nucleotide sequence ID" value="NZ_JAGINW010000001.1"/>
</dbReference>
<evidence type="ECO:0000256" key="2">
    <source>
        <dbReference type="SAM" id="Phobius"/>
    </source>
</evidence>